<keyword evidence="2" id="KW-1185">Reference proteome</keyword>
<dbReference type="SUPFAM" id="SSF53822">
    <property type="entry name" value="Periplasmic binding protein-like I"/>
    <property type="match status" value="1"/>
</dbReference>
<gene>
    <name evidence="1" type="ORF">DESUT3_20390</name>
</gene>
<dbReference type="Gene3D" id="3.40.50.2300">
    <property type="match status" value="2"/>
</dbReference>
<name>A0ABM8HST5_9BACT</name>
<organism evidence="1 2">
    <name type="scientific">Desulfuromonas versatilis</name>
    <dbReference type="NCBI Taxonomy" id="2802975"/>
    <lineage>
        <taxon>Bacteria</taxon>
        <taxon>Pseudomonadati</taxon>
        <taxon>Thermodesulfobacteriota</taxon>
        <taxon>Desulfuromonadia</taxon>
        <taxon>Desulfuromonadales</taxon>
        <taxon>Desulfuromonadaceae</taxon>
        <taxon>Desulfuromonas</taxon>
    </lineage>
</organism>
<dbReference type="Pfam" id="PF04392">
    <property type="entry name" value="ABC_sub_bind"/>
    <property type="match status" value="1"/>
</dbReference>
<dbReference type="PANTHER" id="PTHR35271:SF1">
    <property type="entry name" value="ABC TRANSPORTER, SUBSTRATE-BINDING LIPOPROTEIN"/>
    <property type="match status" value="1"/>
</dbReference>
<evidence type="ECO:0000313" key="1">
    <source>
        <dbReference type="EMBL" id="BCR04970.1"/>
    </source>
</evidence>
<protein>
    <submittedName>
        <fullName evidence="1">ABC transporter substrate-binding protein</fullName>
    </submittedName>
</protein>
<reference evidence="1 2" key="2">
    <citation type="journal article" date="2021" name="Int. J. Syst. Evol. Microbiol.">
        <title>Isolation and Polyphasic Characterization of Desulfuromonas versatilis sp. Nov., an Electrogenic Bacteria Capable of Versatile Metabolism Isolated from a Graphene Oxide-Reducing Enrichment Culture.</title>
        <authorList>
            <person name="Xie L."/>
            <person name="Yoshida N."/>
            <person name="Ishii S."/>
            <person name="Meng L."/>
        </authorList>
    </citation>
    <scope>NUCLEOTIDE SEQUENCE [LARGE SCALE GENOMIC DNA]</scope>
    <source>
        <strain evidence="1 2">NIT-T3</strain>
    </source>
</reference>
<dbReference type="InterPro" id="IPR007487">
    <property type="entry name" value="ABC_transpt-TYRBP-like"/>
</dbReference>
<accession>A0ABM8HST5</accession>
<sequence length="308" mass="33001">MLLLFSLAVAEAAEQRFVAVIITGDLPRYRLAHEAFVHSLEANGYDKEKVQIYVQTPNPDPISWANSIRKAVGIGADLILTYGASPTLVAKKEARGIPLVFADVFDPVGLAIVGKDNPPGGTITGISGNTPLETLVKTFREIYPLKKLAVLYSSIDQGSSLQLRKLGDLAAGEGFELLPLDVRRPEDAAALLAERAGDFDSIFVSESPVVHLSAPEVLQYARQAGLPVVSQVPGICDLGGMISLEADPLEQGEVAASYVMQILSGSKPGRLSVKSPRRVALVINLKTARELHLKVPFQALSMATRVVQ</sequence>
<dbReference type="PANTHER" id="PTHR35271">
    <property type="entry name" value="ABC TRANSPORTER, SUBSTRATE-BINDING LIPOPROTEIN-RELATED"/>
    <property type="match status" value="1"/>
</dbReference>
<dbReference type="RefSeq" id="WP_221252404.1">
    <property type="nucleotide sequence ID" value="NZ_AP024355.1"/>
</dbReference>
<dbReference type="EMBL" id="AP024355">
    <property type="protein sequence ID" value="BCR04970.1"/>
    <property type="molecule type" value="Genomic_DNA"/>
</dbReference>
<reference evidence="1 2" key="1">
    <citation type="journal article" date="2016" name="C (Basel)">
        <title>Selective Growth of and Electricity Production by Marine Exoelectrogenic Bacteria in Self-Aggregated Hydrogel of Microbially Reduced Graphene Oxide.</title>
        <authorList>
            <person name="Yoshida N."/>
            <person name="Goto Y."/>
            <person name="Miyata Y."/>
        </authorList>
    </citation>
    <scope>NUCLEOTIDE SEQUENCE [LARGE SCALE GENOMIC DNA]</scope>
    <source>
        <strain evidence="1 2">NIT-T3</strain>
    </source>
</reference>
<evidence type="ECO:0000313" key="2">
    <source>
        <dbReference type="Proteomes" id="UP001319827"/>
    </source>
</evidence>
<dbReference type="Proteomes" id="UP001319827">
    <property type="component" value="Chromosome"/>
</dbReference>
<dbReference type="InterPro" id="IPR028082">
    <property type="entry name" value="Peripla_BP_I"/>
</dbReference>
<dbReference type="CDD" id="cd06325">
    <property type="entry name" value="PBP1_ABC_unchar_transporter"/>
    <property type="match status" value="1"/>
</dbReference>
<proteinExistence type="predicted"/>